<organism evidence="1 2">
    <name type="scientific">Massilia timonae</name>
    <dbReference type="NCBI Taxonomy" id="47229"/>
    <lineage>
        <taxon>Bacteria</taxon>
        <taxon>Pseudomonadati</taxon>
        <taxon>Pseudomonadota</taxon>
        <taxon>Betaproteobacteria</taxon>
        <taxon>Burkholderiales</taxon>
        <taxon>Oxalobacteraceae</taxon>
        <taxon>Telluria group</taxon>
        <taxon>Massilia</taxon>
    </lineage>
</organism>
<dbReference type="Proteomes" id="UP000180246">
    <property type="component" value="Unassembled WGS sequence"/>
</dbReference>
<reference evidence="1 2" key="1">
    <citation type="submission" date="2014-10" db="EMBL/GenBank/DDBJ databases">
        <authorList>
            <person name="Seo M.-J."/>
            <person name="Seok Y.J."/>
            <person name="Cha I.-T."/>
        </authorList>
    </citation>
    <scope>NUCLEOTIDE SEQUENCE [LARGE SCALE GENOMIC DNA]</scope>
    <source>
        <strain evidence="1 2">NEU</strain>
    </source>
</reference>
<dbReference type="EMBL" id="JRYB01000001">
    <property type="protein sequence ID" value="OIJ41931.1"/>
    <property type="molecule type" value="Genomic_DNA"/>
</dbReference>
<dbReference type="AlphaFoldDB" id="A0A1S2NA01"/>
<sequence>MLKNAFLYDGTTVTDLDPDAGNTLGYDINNAGEVVGVADDRAVLYADGGLFDLNTLIDPEADLLLKSADDSNNQGQILAHRCDRSGVFCYGSVLLNRVPVVAEPSAAMLLLAGLALMAGRRCRIARQAIYDIAARRAA</sequence>
<gene>
    <name evidence="1" type="ORF">LO55_3979</name>
</gene>
<evidence type="ECO:0008006" key="3">
    <source>
        <dbReference type="Google" id="ProtNLM"/>
    </source>
</evidence>
<dbReference type="RefSeq" id="WP_071362775.1">
    <property type="nucleotide sequence ID" value="NZ_JRYB01000001.1"/>
</dbReference>
<accession>A0A1S2NA01</accession>
<proteinExistence type="predicted"/>
<evidence type="ECO:0000313" key="1">
    <source>
        <dbReference type="EMBL" id="OIJ41931.1"/>
    </source>
</evidence>
<name>A0A1S2NA01_9BURK</name>
<evidence type="ECO:0000313" key="2">
    <source>
        <dbReference type="Proteomes" id="UP000180246"/>
    </source>
</evidence>
<comment type="caution">
    <text evidence="1">The sequence shown here is derived from an EMBL/GenBank/DDBJ whole genome shotgun (WGS) entry which is preliminary data.</text>
</comment>
<protein>
    <recommendedName>
        <fullName evidence="3">PEP-CTERM-sorting domain protein</fullName>
    </recommendedName>
</protein>